<dbReference type="Gene3D" id="1.20.120.70">
    <property type="entry name" value="Tobacco mosaic virus-like, coat protein"/>
    <property type="match status" value="1"/>
</dbReference>
<feature type="compositionally biased region" description="Basic and acidic residues" evidence="1">
    <location>
        <begin position="101"/>
        <end position="112"/>
    </location>
</feature>
<dbReference type="GO" id="GO:0005198">
    <property type="term" value="F:structural molecule activity"/>
    <property type="evidence" value="ECO:0007669"/>
    <property type="project" value="InterPro"/>
</dbReference>
<reference evidence="3" key="1">
    <citation type="submission" date="2025-08" db="UniProtKB">
        <authorList>
            <consortium name="RefSeq"/>
        </authorList>
    </citation>
    <scope>IDENTIFICATION</scope>
    <source>
        <strain evidence="3">15085-1641.00</strain>
        <tissue evidence="3">Whole body</tissue>
    </source>
</reference>
<dbReference type="Pfam" id="PF00721">
    <property type="entry name" value="TMV_coat"/>
    <property type="match status" value="1"/>
</dbReference>
<gene>
    <name evidence="3" type="primary">LOC111596126</name>
</gene>
<dbReference type="RefSeq" id="XP_023165964.1">
    <property type="nucleotide sequence ID" value="XM_023310196.2"/>
</dbReference>
<dbReference type="InterPro" id="IPR036417">
    <property type="entry name" value="TMV-like_coat_sf"/>
</dbReference>
<dbReference type="InterPro" id="IPR001337">
    <property type="entry name" value="TMV-like_coat"/>
</dbReference>
<dbReference type="GeneID" id="111596126"/>
<sequence>MQKTLKKELSFSLDTLERYRAKYGRSASLDTNGNGTQLESHPSQISDMGMATVMHTVSPPPSLFKPQSPPKLTKLQELQQKKEAYMRQREHEREMEQLLKAADRASSQDRARASNINNSTSASTSSNSISHTTTTTTSTTPTTPTATSAKTSASSTVASLAQQTSKTAAGYSNWNNNHTTLSSQPWCAISDLMYFCDKYEFKTLSTRDLKTHQEIVAEVRALLSGKAPFDQRTRFPGNIHDPENLWVCIGRCASVEYHLQRIISVFRKPLNQLTPDKQRTVRQNFHLAVSELRLDISARISEVRLYDRLVFEREFRLEWQEEA</sequence>
<feature type="region of interest" description="Disordered" evidence="1">
    <location>
        <begin position="101"/>
        <end position="154"/>
    </location>
</feature>
<dbReference type="AlphaFoldDB" id="A0A6J1LHY8"/>
<proteinExistence type="predicted"/>
<dbReference type="OMA" id="WCAISDL"/>
<dbReference type="Proteomes" id="UP000504633">
    <property type="component" value="Unplaced"/>
</dbReference>
<evidence type="ECO:0000313" key="3">
    <source>
        <dbReference type="RefSeq" id="XP_023165964.1"/>
    </source>
</evidence>
<organism evidence="2 3">
    <name type="scientific">Drosophila hydei</name>
    <name type="common">Fruit fly</name>
    <dbReference type="NCBI Taxonomy" id="7224"/>
    <lineage>
        <taxon>Eukaryota</taxon>
        <taxon>Metazoa</taxon>
        <taxon>Ecdysozoa</taxon>
        <taxon>Arthropoda</taxon>
        <taxon>Hexapoda</taxon>
        <taxon>Insecta</taxon>
        <taxon>Pterygota</taxon>
        <taxon>Neoptera</taxon>
        <taxon>Endopterygota</taxon>
        <taxon>Diptera</taxon>
        <taxon>Brachycera</taxon>
        <taxon>Muscomorpha</taxon>
        <taxon>Ephydroidea</taxon>
        <taxon>Drosophilidae</taxon>
        <taxon>Drosophila</taxon>
    </lineage>
</organism>
<protein>
    <submittedName>
        <fullName evidence="3">Uncharacterized protein LOC111596126</fullName>
    </submittedName>
</protein>
<keyword evidence="2" id="KW-1185">Reference proteome</keyword>
<feature type="compositionally biased region" description="Low complexity" evidence="1">
    <location>
        <begin position="113"/>
        <end position="154"/>
    </location>
</feature>
<evidence type="ECO:0000256" key="1">
    <source>
        <dbReference type="SAM" id="MobiDB-lite"/>
    </source>
</evidence>
<dbReference type="OrthoDB" id="8047993at2759"/>
<accession>A0A6J1LHY8</accession>
<name>A0A6J1LHY8_DROHY</name>
<dbReference type="KEGG" id="dhe:111596126"/>
<evidence type="ECO:0000313" key="2">
    <source>
        <dbReference type="Proteomes" id="UP000504633"/>
    </source>
</evidence>